<name>A0ABV3GB74_MICGL</name>
<feature type="transmembrane region" description="Helical" evidence="1">
    <location>
        <begin position="20"/>
        <end position="38"/>
    </location>
</feature>
<dbReference type="Proteomes" id="UP001551675">
    <property type="component" value="Unassembled WGS sequence"/>
</dbReference>
<accession>A0ABV3GB74</accession>
<dbReference type="InterPro" id="IPR019681">
    <property type="entry name" value="DUF2530"/>
</dbReference>
<sequence>MSQQPRPDLEPIKTNDTATILVGTALWLVALVVLLVARPDESRWLWTCAAGIGLGLFGLAYIRHRDRR</sequence>
<gene>
    <name evidence="2" type="ORF">AB0I59_09290</name>
</gene>
<keyword evidence="1" id="KW-0472">Membrane</keyword>
<reference evidence="2 3" key="1">
    <citation type="submission" date="2024-06" db="EMBL/GenBank/DDBJ databases">
        <title>The Natural Products Discovery Center: Release of the First 8490 Sequenced Strains for Exploring Actinobacteria Biosynthetic Diversity.</title>
        <authorList>
            <person name="Kalkreuter E."/>
            <person name="Kautsar S.A."/>
            <person name="Yang D."/>
            <person name="Bader C.D."/>
            <person name="Teijaro C.N."/>
            <person name="Fluegel L."/>
            <person name="Davis C.M."/>
            <person name="Simpson J.R."/>
            <person name="Lauterbach L."/>
            <person name="Steele A.D."/>
            <person name="Gui C."/>
            <person name="Meng S."/>
            <person name="Li G."/>
            <person name="Viehrig K."/>
            <person name="Ye F."/>
            <person name="Su P."/>
            <person name="Kiefer A.F."/>
            <person name="Nichols A."/>
            <person name="Cepeda A.J."/>
            <person name="Yan W."/>
            <person name="Fan B."/>
            <person name="Jiang Y."/>
            <person name="Adhikari A."/>
            <person name="Zheng C.-J."/>
            <person name="Schuster L."/>
            <person name="Cowan T.M."/>
            <person name="Smanski M.J."/>
            <person name="Chevrette M.G."/>
            <person name="De Carvalho L.P.S."/>
            <person name="Shen B."/>
        </authorList>
    </citation>
    <scope>NUCLEOTIDE SEQUENCE [LARGE SCALE GENOMIC DNA]</scope>
    <source>
        <strain evidence="2 3">NPDC050100</strain>
    </source>
</reference>
<keyword evidence="1" id="KW-1133">Transmembrane helix</keyword>
<keyword evidence="1" id="KW-0812">Transmembrane</keyword>
<dbReference type="RefSeq" id="WP_358131640.1">
    <property type="nucleotide sequence ID" value="NZ_JBFALK010000004.1"/>
</dbReference>
<keyword evidence="3" id="KW-1185">Reference proteome</keyword>
<dbReference type="EMBL" id="JBFALK010000004">
    <property type="protein sequence ID" value="MEV0968816.1"/>
    <property type="molecule type" value="Genomic_DNA"/>
</dbReference>
<dbReference type="Pfam" id="PF10745">
    <property type="entry name" value="DUF2530"/>
    <property type="match status" value="1"/>
</dbReference>
<protein>
    <submittedName>
        <fullName evidence="2">DUF2530 domain-containing protein</fullName>
    </submittedName>
</protein>
<feature type="transmembrane region" description="Helical" evidence="1">
    <location>
        <begin position="44"/>
        <end position="62"/>
    </location>
</feature>
<evidence type="ECO:0000256" key="1">
    <source>
        <dbReference type="SAM" id="Phobius"/>
    </source>
</evidence>
<comment type="caution">
    <text evidence="2">The sequence shown here is derived from an EMBL/GenBank/DDBJ whole genome shotgun (WGS) entry which is preliminary data.</text>
</comment>
<proteinExistence type="predicted"/>
<organism evidence="2 3">
    <name type="scientific">Microtetraspora glauca</name>
    <dbReference type="NCBI Taxonomy" id="1996"/>
    <lineage>
        <taxon>Bacteria</taxon>
        <taxon>Bacillati</taxon>
        <taxon>Actinomycetota</taxon>
        <taxon>Actinomycetes</taxon>
        <taxon>Streptosporangiales</taxon>
        <taxon>Streptosporangiaceae</taxon>
        <taxon>Microtetraspora</taxon>
    </lineage>
</organism>
<evidence type="ECO:0000313" key="2">
    <source>
        <dbReference type="EMBL" id="MEV0968816.1"/>
    </source>
</evidence>
<evidence type="ECO:0000313" key="3">
    <source>
        <dbReference type="Proteomes" id="UP001551675"/>
    </source>
</evidence>